<organism evidence="2 3">
    <name type="scientific">Streptococcus anginosus</name>
    <dbReference type="NCBI Taxonomy" id="1328"/>
    <lineage>
        <taxon>Bacteria</taxon>
        <taxon>Bacillati</taxon>
        <taxon>Bacillota</taxon>
        <taxon>Bacilli</taxon>
        <taxon>Lactobacillales</taxon>
        <taxon>Streptococcaceae</taxon>
        <taxon>Streptococcus</taxon>
        <taxon>Streptococcus anginosus group</taxon>
    </lineage>
</organism>
<proteinExistence type="predicted"/>
<name>A0A448AFZ2_STRAP</name>
<feature type="transmembrane region" description="Helical" evidence="1">
    <location>
        <begin position="38"/>
        <end position="59"/>
    </location>
</feature>
<evidence type="ECO:0000313" key="2">
    <source>
        <dbReference type="EMBL" id="VED97319.1"/>
    </source>
</evidence>
<gene>
    <name evidence="2" type="ORF">NCTC10713_00223</name>
</gene>
<sequence>MKKWMKISVLLVVSVLLGIFVASSWLGNFHFPTFLNSILWGWMIRVLNLLLFCMTIYLLQSSRTIQRQSYSIWTILSPKDN</sequence>
<dbReference type="AlphaFoldDB" id="A0A448AFZ2"/>
<accession>A0A448AFZ2</accession>
<keyword evidence="1" id="KW-0812">Transmembrane</keyword>
<keyword evidence="1" id="KW-1133">Transmembrane helix</keyword>
<dbReference type="RefSeq" id="WP_003036190.1">
    <property type="nucleotide sequence ID" value="NZ_CP068060.1"/>
</dbReference>
<dbReference type="Proteomes" id="UP000278419">
    <property type="component" value="Chromosome"/>
</dbReference>
<keyword evidence="1" id="KW-0472">Membrane</keyword>
<reference evidence="2 3" key="1">
    <citation type="submission" date="2018-12" db="EMBL/GenBank/DDBJ databases">
        <authorList>
            <consortium name="Pathogen Informatics"/>
        </authorList>
    </citation>
    <scope>NUCLEOTIDE SEQUENCE [LARGE SCALE GENOMIC DNA]</scope>
    <source>
        <strain evidence="2 3">NCTC10713</strain>
    </source>
</reference>
<dbReference type="EMBL" id="LR134283">
    <property type="protein sequence ID" value="VED97319.1"/>
    <property type="molecule type" value="Genomic_DNA"/>
</dbReference>
<protein>
    <submittedName>
        <fullName evidence="2">Uncharacterized protein</fullName>
    </submittedName>
</protein>
<evidence type="ECO:0000313" key="3">
    <source>
        <dbReference type="Proteomes" id="UP000278419"/>
    </source>
</evidence>
<evidence type="ECO:0000256" key="1">
    <source>
        <dbReference type="SAM" id="Phobius"/>
    </source>
</evidence>